<dbReference type="GO" id="GO:0032936">
    <property type="term" value="C:SREBP-SCAP complex"/>
    <property type="evidence" value="ECO:0007669"/>
    <property type="project" value="TreeGrafter"/>
</dbReference>
<keyword evidence="3" id="KW-0853">WD repeat</keyword>
<reference evidence="13" key="1">
    <citation type="journal article" date="2020" name="Stud. Mycol.">
        <title>101 Dothideomycetes genomes: a test case for predicting lifestyles and emergence of pathogens.</title>
        <authorList>
            <person name="Haridas S."/>
            <person name="Albert R."/>
            <person name="Binder M."/>
            <person name="Bloem J."/>
            <person name="Labutti K."/>
            <person name="Salamov A."/>
            <person name="Andreopoulos B."/>
            <person name="Baker S."/>
            <person name="Barry K."/>
            <person name="Bills G."/>
            <person name="Bluhm B."/>
            <person name="Cannon C."/>
            <person name="Castanera R."/>
            <person name="Culley D."/>
            <person name="Daum C."/>
            <person name="Ezra D."/>
            <person name="Gonzalez J."/>
            <person name="Henrissat B."/>
            <person name="Kuo A."/>
            <person name="Liang C."/>
            <person name="Lipzen A."/>
            <person name="Lutzoni F."/>
            <person name="Magnuson J."/>
            <person name="Mondo S."/>
            <person name="Nolan M."/>
            <person name="Ohm R."/>
            <person name="Pangilinan J."/>
            <person name="Park H.-J."/>
            <person name="Ramirez L."/>
            <person name="Alfaro M."/>
            <person name="Sun H."/>
            <person name="Tritt A."/>
            <person name="Yoshinaga Y."/>
            <person name="Zwiers L.-H."/>
            <person name="Turgeon B."/>
            <person name="Goodwin S."/>
            <person name="Spatafora J."/>
            <person name="Crous P."/>
            <person name="Grigoriev I."/>
        </authorList>
    </citation>
    <scope>NUCLEOTIDE SEQUENCE</scope>
    <source>
        <strain evidence="13">CBS 379.55</strain>
    </source>
</reference>
<proteinExistence type="predicted"/>
<dbReference type="RefSeq" id="XP_033650118.1">
    <property type="nucleotide sequence ID" value="XM_033793720.1"/>
</dbReference>
<evidence type="ECO:0000256" key="6">
    <source>
        <dbReference type="ARBA" id="ARBA00022824"/>
    </source>
</evidence>
<feature type="transmembrane region" description="Helical" evidence="11">
    <location>
        <begin position="338"/>
        <end position="356"/>
    </location>
</feature>
<evidence type="ECO:0000256" key="8">
    <source>
        <dbReference type="ARBA" id="ARBA00023034"/>
    </source>
</evidence>
<dbReference type="PANTHER" id="PTHR46378">
    <property type="entry name" value="STEROL REGULATORY ELEMENT-BINDING PROTEIN CLEAVAGE-ACTIVATING PROTEIN"/>
    <property type="match status" value="1"/>
</dbReference>
<dbReference type="GO" id="GO:0045540">
    <property type="term" value="P:regulation of cholesterol biosynthetic process"/>
    <property type="evidence" value="ECO:0007669"/>
    <property type="project" value="TreeGrafter"/>
</dbReference>
<evidence type="ECO:0000256" key="3">
    <source>
        <dbReference type="ARBA" id="ARBA00022574"/>
    </source>
</evidence>
<feature type="transmembrane region" description="Helical" evidence="11">
    <location>
        <begin position="303"/>
        <end position="326"/>
    </location>
</feature>
<dbReference type="Proteomes" id="UP000800097">
    <property type="component" value="Unassembled WGS sequence"/>
</dbReference>
<dbReference type="PANTHER" id="PTHR46378:SF1">
    <property type="entry name" value="STEROL REGULATORY ELEMENT-BINDING PROTEIN CLEAVAGE-ACTIVATING PROTEIN"/>
    <property type="match status" value="1"/>
</dbReference>
<keyword evidence="6" id="KW-0256">Endoplasmic reticulum</keyword>
<protein>
    <recommendedName>
        <fullName evidence="12">SSD domain-containing protein</fullName>
    </recommendedName>
</protein>
<dbReference type="AlphaFoldDB" id="A0A6A6JBL7"/>
<dbReference type="OrthoDB" id="1914839at2759"/>
<feature type="transmembrane region" description="Helical" evidence="11">
    <location>
        <begin position="376"/>
        <end position="393"/>
    </location>
</feature>
<evidence type="ECO:0000256" key="1">
    <source>
        <dbReference type="ARBA" id="ARBA00004586"/>
    </source>
</evidence>
<keyword evidence="10" id="KW-0325">Glycoprotein</keyword>
<dbReference type="InterPro" id="IPR036322">
    <property type="entry name" value="WD40_repeat_dom_sf"/>
</dbReference>
<evidence type="ECO:0000256" key="10">
    <source>
        <dbReference type="ARBA" id="ARBA00023180"/>
    </source>
</evidence>
<organism evidence="13 14">
    <name type="scientific">Westerdykella ornata</name>
    <dbReference type="NCBI Taxonomy" id="318751"/>
    <lineage>
        <taxon>Eukaryota</taxon>
        <taxon>Fungi</taxon>
        <taxon>Dikarya</taxon>
        <taxon>Ascomycota</taxon>
        <taxon>Pezizomycotina</taxon>
        <taxon>Dothideomycetes</taxon>
        <taxon>Pleosporomycetidae</taxon>
        <taxon>Pleosporales</taxon>
        <taxon>Sporormiaceae</taxon>
        <taxon>Westerdykella</taxon>
    </lineage>
</organism>
<dbReference type="Pfam" id="PF12349">
    <property type="entry name" value="Sterol-sensing"/>
    <property type="match status" value="1"/>
</dbReference>
<evidence type="ECO:0000256" key="2">
    <source>
        <dbReference type="ARBA" id="ARBA00004653"/>
    </source>
</evidence>
<comment type="subcellular location">
    <subcellularLocation>
        <location evidence="1">Endoplasmic reticulum membrane</location>
    </subcellularLocation>
    <subcellularLocation>
        <location evidence="2">Golgi apparatus membrane</location>
        <topology evidence="2">Multi-pass membrane protein</topology>
    </subcellularLocation>
</comment>
<keyword evidence="7 11" id="KW-1133">Transmembrane helix</keyword>
<evidence type="ECO:0000313" key="13">
    <source>
        <dbReference type="EMBL" id="KAF2272579.1"/>
    </source>
</evidence>
<evidence type="ECO:0000256" key="5">
    <source>
        <dbReference type="ARBA" id="ARBA00022737"/>
    </source>
</evidence>
<evidence type="ECO:0000313" key="14">
    <source>
        <dbReference type="Proteomes" id="UP000800097"/>
    </source>
</evidence>
<keyword evidence="8" id="KW-0333">Golgi apparatus</keyword>
<keyword evidence="4 11" id="KW-0812">Transmembrane</keyword>
<keyword evidence="9 11" id="KW-0472">Membrane</keyword>
<dbReference type="InterPro" id="IPR053958">
    <property type="entry name" value="HMGCR/SNAP/NPC1-like_SSD"/>
</dbReference>
<evidence type="ECO:0000259" key="12">
    <source>
        <dbReference type="PROSITE" id="PS50156"/>
    </source>
</evidence>
<dbReference type="GO" id="GO:0032933">
    <property type="term" value="P:SREBP signaling pathway"/>
    <property type="evidence" value="ECO:0007669"/>
    <property type="project" value="InterPro"/>
</dbReference>
<dbReference type="GO" id="GO:0032934">
    <property type="term" value="F:sterol binding"/>
    <property type="evidence" value="ECO:0007669"/>
    <property type="project" value="InterPro"/>
</dbReference>
<feature type="transmembrane region" description="Helical" evidence="11">
    <location>
        <begin position="273"/>
        <end position="291"/>
    </location>
</feature>
<feature type="transmembrane region" description="Helical" evidence="11">
    <location>
        <begin position="474"/>
        <end position="492"/>
    </location>
</feature>
<feature type="transmembrane region" description="Helical" evidence="11">
    <location>
        <begin position="39"/>
        <end position="59"/>
    </location>
</feature>
<dbReference type="GeneID" id="54546895"/>
<dbReference type="SUPFAM" id="SSF50978">
    <property type="entry name" value="WD40 repeat-like"/>
    <property type="match status" value="1"/>
</dbReference>
<gene>
    <name evidence="13" type="ORF">EI97DRAFT_205885</name>
</gene>
<accession>A0A6A6JBL7</accession>
<keyword evidence="5" id="KW-0677">Repeat</keyword>
<evidence type="ECO:0000256" key="11">
    <source>
        <dbReference type="SAM" id="Phobius"/>
    </source>
</evidence>
<name>A0A6A6JBL7_WESOR</name>
<dbReference type="GO" id="GO:0005789">
    <property type="term" value="C:endoplasmic reticulum membrane"/>
    <property type="evidence" value="ECO:0007669"/>
    <property type="project" value="UniProtKB-SubCell"/>
</dbReference>
<dbReference type="InterPro" id="IPR000731">
    <property type="entry name" value="SSD"/>
</dbReference>
<evidence type="ECO:0000256" key="7">
    <source>
        <dbReference type="ARBA" id="ARBA00022989"/>
    </source>
</evidence>
<dbReference type="EMBL" id="ML986519">
    <property type="protein sequence ID" value="KAF2272579.1"/>
    <property type="molecule type" value="Genomic_DNA"/>
</dbReference>
<dbReference type="InterPro" id="IPR030225">
    <property type="entry name" value="SCAP"/>
</dbReference>
<evidence type="ECO:0000256" key="9">
    <source>
        <dbReference type="ARBA" id="ARBA00023136"/>
    </source>
</evidence>
<evidence type="ECO:0000256" key="4">
    <source>
        <dbReference type="ARBA" id="ARBA00022692"/>
    </source>
</evidence>
<dbReference type="PROSITE" id="PS50156">
    <property type="entry name" value="SSD"/>
    <property type="match status" value="1"/>
</dbReference>
<keyword evidence="14" id="KW-1185">Reference proteome</keyword>
<feature type="domain" description="SSD" evidence="12">
    <location>
        <begin position="271"/>
        <end position="429"/>
    </location>
</feature>
<sequence length="1169" mass="127129">MIWYILYPFRGTTEPPRLSPSHPLRRAFLAHGTATAQHWLLSILLIVVVSILLCYPAVFQTDSPAAAGLRNLPKHVWTSTTEVADVDQPVDVEVRQVWVHGDYMKAIDRRVLREALRVQNVLISHGFDNPDGDLSNTVAEYSACSHSRGADWAFHSPLMYWNCSLPAMEKDPDPLATINSRSTHQTAVNLTLRPSTVFAGKVFANKRLRAADALVITLFHRTGSTLGYAWESRSRQLAQNLTPGWSIFPKDGQVHRSRLYEFRFKPMTLSDDLLLGGSYFVVAVYVIWRMMQLRAVKSKSGLLLTICAKMIICVIASFTICTYLGIDLARIPRPWFPGVVFCFGLGNIFRLINVVLETPPEMPPPQRIGNALGEVGHLSLAVAGQNLVLIYLLSRIVTPLVSDFCVFAAVTLVLDFVFHLTFFVAVLSVDVQRMELQDSLERVDPSPASKSGRQGPQSWLTALRQGNLPVSTRFAGSAAILSMILAVNWHFFDRDTRELSPRKLARALLARTTKPQPSSFRNATPINQARAPAEWFRIQDHNTAKELFGFIKPNAHSFIARVHDPLLVVLEGAQGRDTPPQSTSLIEHVRRFTHQHAFPAALLVVFVIAGVTLLMNYLLWDGFPHEDTSGGNEEENADFSIRTLPVPQNLDIVALTSGPKGHLVSVSLDRSTSIWQNRRSNGYTNTILRTAAMKPKLWPVVACTIDDGGSVLALVAEGGQIGFWSIAGACFILFAAIELRGQIPLLCSFICTQSGGEHDRLSLVLVTSDGHLTVVDASSGKTRAMQWCSSHILSAALYTSAKGSNSVVYVSKPGEVYIMPLEGTKDWTPEVVAGLDPGPPPGSNPSKIKSVYASPSIGLIFAIRAGEVEIFDFSSRAIVHSHKIGIVKAGTFRVMHSSRRPCACGAPAVTTLSFAYTEHETHRMIMHTFCSAESGESRICLGKPSDSTQHGCRGLQHAKETIHCVDSAGVWESTSILSVVGIRRCAPATSPSPTDSDADGDLSNAEAAGLASASNLRPFKAKAKAKPATNLSAVRSAFTARHTSDVSGTDFDSWEAWTLSSSGRFRSRPLLPDLSLSQEDAADLTLSQQQLFVASPGPISRVGSRSVAVAFGNTVKIISLGKDSFFNTGLGAAASNVEDGALDFMSLGGGAGVGSYKSKGRRGTGRKML</sequence>
<feature type="transmembrane region" description="Helical" evidence="11">
    <location>
        <begin position="600"/>
        <end position="620"/>
    </location>
</feature>
<feature type="transmembrane region" description="Helical" evidence="11">
    <location>
        <begin position="405"/>
        <end position="429"/>
    </location>
</feature>
<dbReference type="GO" id="GO:0000139">
    <property type="term" value="C:Golgi membrane"/>
    <property type="evidence" value="ECO:0007669"/>
    <property type="project" value="UniProtKB-SubCell"/>
</dbReference>